<dbReference type="SMART" id="SM00337">
    <property type="entry name" value="BCL"/>
    <property type="match status" value="1"/>
</dbReference>
<dbReference type="SUPFAM" id="SSF56854">
    <property type="entry name" value="Bcl-2 inhibitors of programmed cell death"/>
    <property type="match status" value="1"/>
</dbReference>
<evidence type="ECO:0000256" key="8">
    <source>
        <dbReference type="SAM" id="Phobius"/>
    </source>
</evidence>
<evidence type="ECO:0000256" key="7">
    <source>
        <dbReference type="SAM" id="MobiDB-lite"/>
    </source>
</evidence>
<evidence type="ECO:0000256" key="1">
    <source>
        <dbReference type="ARBA" id="ARBA00004308"/>
    </source>
</evidence>
<dbReference type="Pfam" id="PF00452">
    <property type="entry name" value="Bcl-2"/>
    <property type="match status" value="1"/>
</dbReference>
<dbReference type="GO" id="GO:0042981">
    <property type="term" value="P:regulation of apoptotic process"/>
    <property type="evidence" value="ECO:0007669"/>
    <property type="project" value="InterPro"/>
</dbReference>
<evidence type="ECO:0000256" key="4">
    <source>
        <dbReference type="ARBA" id="ARBA00022703"/>
    </source>
</evidence>
<reference evidence="10" key="2">
    <citation type="submission" date="2025-09" db="UniProtKB">
        <authorList>
            <consortium name="Ensembl"/>
        </authorList>
    </citation>
    <scope>IDENTIFICATION</scope>
</reference>
<dbReference type="InterPro" id="IPR036834">
    <property type="entry name" value="Bcl-2-like_sf"/>
</dbReference>
<dbReference type="CDD" id="cd06845">
    <property type="entry name" value="Bcl-2_like"/>
    <property type="match status" value="1"/>
</dbReference>
<protein>
    <recommendedName>
        <fullName evidence="9">Bcl-2 Bcl-2 homology region 1-3 domain-containing protein</fullName>
    </recommendedName>
</protein>
<proteinExistence type="inferred from homology"/>
<evidence type="ECO:0000256" key="5">
    <source>
        <dbReference type="ARBA" id="ARBA00022989"/>
    </source>
</evidence>
<dbReference type="PROSITE" id="PS01258">
    <property type="entry name" value="BH2"/>
    <property type="match status" value="1"/>
</dbReference>
<keyword evidence="11" id="KW-1185">Reference proteome</keyword>
<feature type="region of interest" description="Disordered" evidence="7">
    <location>
        <begin position="30"/>
        <end position="57"/>
    </location>
</feature>
<dbReference type="PANTHER" id="PTHR11256:SF47">
    <property type="entry name" value="BCL-2-LIKE PROTEIN 10"/>
    <property type="match status" value="1"/>
</dbReference>
<dbReference type="GO" id="GO:0051400">
    <property type="term" value="F:BH domain binding"/>
    <property type="evidence" value="ECO:0007669"/>
    <property type="project" value="TreeGrafter"/>
</dbReference>
<dbReference type="GO" id="GO:0097192">
    <property type="term" value="P:extrinsic apoptotic signaling pathway in absence of ligand"/>
    <property type="evidence" value="ECO:0007669"/>
    <property type="project" value="TreeGrafter"/>
</dbReference>
<keyword evidence="6 8" id="KW-0472">Membrane</keyword>
<dbReference type="GO" id="GO:0008630">
    <property type="term" value="P:intrinsic apoptotic signaling pathway in response to DNA damage"/>
    <property type="evidence" value="ECO:0007669"/>
    <property type="project" value="TreeGrafter"/>
</dbReference>
<dbReference type="Gene3D" id="1.10.437.10">
    <property type="entry name" value="Blc2-like"/>
    <property type="match status" value="1"/>
</dbReference>
<dbReference type="PANTHER" id="PTHR11256">
    <property type="entry name" value="BCL-2 RELATED"/>
    <property type="match status" value="1"/>
</dbReference>
<dbReference type="GO" id="GO:0001836">
    <property type="term" value="P:release of cytochrome c from mitochondria"/>
    <property type="evidence" value="ECO:0007669"/>
    <property type="project" value="TreeGrafter"/>
</dbReference>
<keyword evidence="3 8" id="KW-0812">Transmembrane</keyword>
<dbReference type="InterPro" id="IPR020726">
    <property type="entry name" value="Bcl2_BH2_motif_CS"/>
</dbReference>
<comment type="similarity">
    <text evidence="2">Belongs to the Bcl-2 family.</text>
</comment>
<feature type="transmembrane region" description="Helical" evidence="8">
    <location>
        <begin position="334"/>
        <end position="352"/>
    </location>
</feature>
<organism evidence="10 11">
    <name type="scientific">Accipiter nisus</name>
    <name type="common">Eurasian sparrowhawk</name>
    <dbReference type="NCBI Taxonomy" id="211598"/>
    <lineage>
        <taxon>Eukaryota</taxon>
        <taxon>Metazoa</taxon>
        <taxon>Chordata</taxon>
        <taxon>Craniata</taxon>
        <taxon>Vertebrata</taxon>
        <taxon>Euteleostomi</taxon>
        <taxon>Archelosauria</taxon>
        <taxon>Archosauria</taxon>
        <taxon>Dinosauria</taxon>
        <taxon>Saurischia</taxon>
        <taxon>Theropoda</taxon>
        <taxon>Coelurosauria</taxon>
        <taxon>Aves</taxon>
        <taxon>Neognathae</taxon>
        <taxon>Neoaves</taxon>
        <taxon>Telluraves</taxon>
        <taxon>Accipitrimorphae</taxon>
        <taxon>Accipitriformes</taxon>
        <taxon>Accipitridae</taxon>
        <taxon>Accipitrinae</taxon>
        <taxon>Accipiter</taxon>
    </lineage>
</organism>
<feature type="region of interest" description="Disordered" evidence="7">
    <location>
        <begin position="73"/>
        <end position="156"/>
    </location>
</feature>
<dbReference type="InterPro" id="IPR002475">
    <property type="entry name" value="Bcl2-like"/>
</dbReference>
<keyword evidence="4" id="KW-0053">Apoptosis</keyword>
<dbReference type="GO" id="GO:0005741">
    <property type="term" value="C:mitochondrial outer membrane"/>
    <property type="evidence" value="ECO:0007669"/>
    <property type="project" value="TreeGrafter"/>
</dbReference>
<evidence type="ECO:0000256" key="3">
    <source>
        <dbReference type="ARBA" id="ARBA00022692"/>
    </source>
</evidence>
<dbReference type="Ensembl" id="ENSANIT00000000252.1">
    <property type="protein sequence ID" value="ENSANIP00000000246.1"/>
    <property type="gene ID" value="ENSANIG00000000187.1"/>
</dbReference>
<feature type="compositionally biased region" description="Gly residues" evidence="7">
    <location>
        <begin position="141"/>
        <end position="154"/>
    </location>
</feature>
<sequence length="379" mass="39317">MPLHLFGKYATGSPFGPRKPAAPLMQRIQVRATKGGKPPPSEETARRDSAFRSTAPGNARLCAAGALPGGAGGPCGDGAPAPRQHPAGRPAGRGQARRGGGRRGEAGRAGPGPPPRPGFGFPPRRAPPRRRGALPQRPGAGWAGPGRAGPGGGAAPPRLASPRLLVGGSCCCGAAAMPSSLKEETALLLEDYFQHRGGGAALPPSPTAATLRRAAAELERRERPFFRSCAPLARAEPREAAALLERVAAQLEAEGGLNWGRLLALVVFAGTLAAALTERGCGDGPRCLAAALAAYLAEERGEWLEAHGGWDGFCRFFGRHGSQPADQSSTISNAIMAAAGFGIAGLAFLLVVRGQKRLYYRRLLISKKKATDELLQVQL</sequence>
<keyword evidence="5 8" id="KW-1133">Transmembrane helix</keyword>
<evidence type="ECO:0000256" key="6">
    <source>
        <dbReference type="ARBA" id="ARBA00023136"/>
    </source>
</evidence>
<evidence type="ECO:0000259" key="9">
    <source>
        <dbReference type="SMART" id="SM00337"/>
    </source>
</evidence>
<dbReference type="AlphaFoldDB" id="A0A8B9M4X0"/>
<comment type="subcellular location">
    <subcellularLocation>
        <location evidence="1">Endomembrane system</location>
    </subcellularLocation>
</comment>
<dbReference type="InterPro" id="IPR026298">
    <property type="entry name" value="Bcl-2_fam"/>
</dbReference>
<dbReference type="PROSITE" id="PS50062">
    <property type="entry name" value="BCL2_FAMILY"/>
    <property type="match status" value="1"/>
</dbReference>
<dbReference type="GO" id="GO:0012505">
    <property type="term" value="C:endomembrane system"/>
    <property type="evidence" value="ECO:0007669"/>
    <property type="project" value="UniProtKB-SubCell"/>
</dbReference>
<evidence type="ECO:0000256" key="2">
    <source>
        <dbReference type="ARBA" id="ARBA00009458"/>
    </source>
</evidence>
<reference evidence="10" key="1">
    <citation type="submission" date="2025-08" db="UniProtKB">
        <authorList>
            <consortium name="Ensembl"/>
        </authorList>
    </citation>
    <scope>IDENTIFICATION</scope>
</reference>
<dbReference type="Proteomes" id="UP000694541">
    <property type="component" value="Unplaced"/>
</dbReference>
<evidence type="ECO:0000313" key="10">
    <source>
        <dbReference type="Ensembl" id="ENSANIP00000000246.1"/>
    </source>
</evidence>
<evidence type="ECO:0000313" key="11">
    <source>
        <dbReference type="Proteomes" id="UP000694541"/>
    </source>
</evidence>
<feature type="domain" description="Bcl-2 Bcl-2 homology region 1-3" evidence="9">
    <location>
        <begin position="211"/>
        <end position="310"/>
    </location>
</feature>
<dbReference type="InterPro" id="IPR046371">
    <property type="entry name" value="Bcl-2_BH1-3"/>
</dbReference>
<accession>A0A8B9M4X0</accession>
<name>A0A8B9M4X0_9AVES</name>
<feature type="compositionally biased region" description="Low complexity" evidence="7">
    <location>
        <begin position="77"/>
        <end position="94"/>
    </location>
</feature>